<accession>A0A5J4RYV0</accession>
<keyword evidence="2" id="KW-0378">Hydrolase</keyword>
<dbReference type="Gene3D" id="3.60.15.10">
    <property type="entry name" value="Ribonuclease Z/Hydroxyacylglutathione hydrolase-like"/>
    <property type="match status" value="1"/>
</dbReference>
<dbReference type="EMBL" id="SNRY01000564">
    <property type="protein sequence ID" value="KAA6339106.1"/>
    <property type="molecule type" value="Genomic_DNA"/>
</dbReference>
<evidence type="ECO:0000313" key="2">
    <source>
        <dbReference type="EMBL" id="KAA6339106.1"/>
    </source>
</evidence>
<dbReference type="EC" id="3.-.-.-" evidence="2"/>
<protein>
    <submittedName>
        <fullName evidence="2">Putative metallo-hydrolase YycJ</fullName>
        <ecNumber evidence="2">3.-.-.-</ecNumber>
    </submittedName>
</protein>
<proteinExistence type="predicted"/>
<dbReference type="SMART" id="SM00849">
    <property type="entry name" value="Lactamase_B"/>
    <property type="match status" value="1"/>
</dbReference>
<sequence length="288" mass="32336">MKITFISLASGSSGNCYYLGTKEYGILIDAGIGVRTIKKRLKEAGISLDVIRAVFITHDHSDHVKGVGYLGEKLNIPVYATTLVHKGIHENYRIRQKLCSSVRYLEKETSVRLEDFCITPFEVPHDSIDNVGYCIEIGEIVFSFLIDMGEITPIAARYIRKANYLIVEANYDEEMLCTGSYSSKLKARIEGKTGHLSNIAIADFLAENTTGILRHVWLCHLSKNNNTPELAYETVGKGLRKRGFVLGRDIRLDVLKRSTVSGPYEMESSRENCVRIAEEACLQLVFDM</sequence>
<reference evidence="2" key="1">
    <citation type="submission" date="2019-03" db="EMBL/GenBank/DDBJ databases">
        <title>Single cell metagenomics reveals metabolic interactions within the superorganism composed of flagellate Streblomastix strix and complex community of Bacteroidetes bacteria on its surface.</title>
        <authorList>
            <person name="Treitli S.C."/>
            <person name="Kolisko M."/>
            <person name="Husnik F."/>
            <person name="Keeling P."/>
            <person name="Hampl V."/>
        </authorList>
    </citation>
    <scope>NUCLEOTIDE SEQUENCE</scope>
    <source>
        <strain evidence="2">STM</strain>
    </source>
</reference>
<dbReference type="PANTHER" id="PTHR47619:SF1">
    <property type="entry name" value="EXODEOXYRIBONUCLEASE WALJ"/>
    <property type="match status" value="1"/>
</dbReference>
<name>A0A5J4RYV0_9ZZZZ</name>
<feature type="domain" description="Metallo-beta-lactamase" evidence="1">
    <location>
        <begin position="13"/>
        <end position="180"/>
    </location>
</feature>
<comment type="caution">
    <text evidence="2">The sequence shown here is derived from an EMBL/GenBank/DDBJ whole genome shotgun (WGS) entry which is preliminary data.</text>
</comment>
<organism evidence="2">
    <name type="scientific">termite gut metagenome</name>
    <dbReference type="NCBI Taxonomy" id="433724"/>
    <lineage>
        <taxon>unclassified sequences</taxon>
        <taxon>metagenomes</taxon>
        <taxon>organismal metagenomes</taxon>
    </lineage>
</organism>
<dbReference type="AlphaFoldDB" id="A0A5J4RYV0"/>
<dbReference type="Pfam" id="PF12706">
    <property type="entry name" value="Lactamase_B_2"/>
    <property type="match status" value="1"/>
</dbReference>
<dbReference type="InterPro" id="IPR001279">
    <property type="entry name" value="Metallo-B-lactamas"/>
</dbReference>
<dbReference type="GO" id="GO:0016787">
    <property type="term" value="F:hydrolase activity"/>
    <property type="evidence" value="ECO:0007669"/>
    <property type="project" value="UniProtKB-KW"/>
</dbReference>
<dbReference type="SUPFAM" id="SSF56281">
    <property type="entry name" value="Metallo-hydrolase/oxidoreductase"/>
    <property type="match status" value="1"/>
</dbReference>
<dbReference type="InterPro" id="IPR052533">
    <property type="entry name" value="WalJ/YycJ-like"/>
</dbReference>
<dbReference type="PANTHER" id="PTHR47619">
    <property type="entry name" value="METALLO-HYDROLASE YYCJ-RELATED"/>
    <property type="match status" value="1"/>
</dbReference>
<gene>
    <name evidence="2" type="ORF">EZS27_012941</name>
</gene>
<evidence type="ECO:0000259" key="1">
    <source>
        <dbReference type="SMART" id="SM00849"/>
    </source>
</evidence>
<dbReference type="InterPro" id="IPR036866">
    <property type="entry name" value="RibonucZ/Hydroxyglut_hydro"/>
</dbReference>